<comment type="caution">
    <text evidence="14">The sequence shown here is derived from an EMBL/GenBank/DDBJ whole genome shotgun (WGS) entry which is preliminary data.</text>
</comment>
<evidence type="ECO:0000313" key="15">
    <source>
        <dbReference type="Proteomes" id="UP000621436"/>
    </source>
</evidence>
<dbReference type="InterPro" id="IPR014100">
    <property type="entry name" value="GTP-bd_Obg/CgtA"/>
</dbReference>
<evidence type="ECO:0000256" key="7">
    <source>
        <dbReference type="ARBA" id="ARBA00022842"/>
    </source>
</evidence>
<keyword evidence="4 9" id="KW-0479">Metal-binding</keyword>
<dbReference type="PROSITE" id="PS51883">
    <property type="entry name" value="OBG"/>
    <property type="match status" value="1"/>
</dbReference>
<feature type="binding site" evidence="9">
    <location>
        <position position="171"/>
    </location>
    <ligand>
        <name>Mg(2+)</name>
        <dbReference type="ChEBI" id="CHEBI:18420"/>
    </ligand>
</feature>
<feature type="region of interest" description="Disordered" evidence="10">
    <location>
        <begin position="24"/>
        <end position="43"/>
    </location>
</feature>
<dbReference type="InterPro" id="IPR006073">
    <property type="entry name" value="GTP-bd"/>
</dbReference>
<accession>A0A931F924</accession>
<dbReference type="InterPro" id="IPR006169">
    <property type="entry name" value="GTP1_OBG_dom"/>
</dbReference>
<name>A0A931F924_9FIRM</name>
<dbReference type="SUPFAM" id="SSF102741">
    <property type="entry name" value="Obg GTP-binding protein C-terminal domain"/>
    <property type="match status" value="1"/>
</dbReference>
<dbReference type="NCBIfam" id="TIGR03595">
    <property type="entry name" value="Obg_CgtA_exten"/>
    <property type="match status" value="1"/>
</dbReference>
<dbReference type="PROSITE" id="PS00905">
    <property type="entry name" value="GTP1_OBG"/>
    <property type="match status" value="1"/>
</dbReference>
<sequence>MFIDNIEIKVKAGRGGNGAVSFRREKYEPQGGPNGGDGGDGGDVILKVDKGLNTLSHLRYNNIYKAKDGKRGQEKGKTGKEGKDLILNVPPGTIVYDSTGKELIDLTEPESEFVIARGGQGGRGNARFKSSTRQAPKFAEEGQPGEEKNIRLELKLIADVGLVGFPNVGKSTIISKISAARPKIAGYHFTTITPNLGVVEYDQYSSYVVADVPGLIEGAHQGEGLGDEFLRHLERTKILAHVLDASGLEGRDPKDDFKKISNELRSFSKKLSRLPQIVVLNKVDLFNDRQEVAELMKYFQDGGYEVYPVSAITGEGIKVLKKELGRLINEYELPEETIDSKEDDMVVITPDFEDEEPELIVNKIRDKYYEVKGKLVERLVSRTDMSNDAAVRRMLHILRKEGLYEILADKNIPSGATVRVGGLEFDYIL</sequence>
<dbReference type="PANTHER" id="PTHR11702">
    <property type="entry name" value="DEVELOPMENTALLY REGULATED GTP-BINDING PROTEIN-RELATED"/>
    <property type="match status" value="1"/>
</dbReference>
<proteinExistence type="inferred from homology"/>
<dbReference type="Proteomes" id="UP000621436">
    <property type="component" value="Unassembled WGS sequence"/>
</dbReference>
<dbReference type="AlphaFoldDB" id="A0A931F924"/>
<comment type="function">
    <text evidence="9">An essential GTPase which binds GTP, GDP and possibly (p)ppGpp with moderate affinity, with high nucleotide exchange rates and a fairly low GTP hydrolysis rate. Plays a role in control of the cell cycle, stress response, ribosome biogenesis and in those bacteria that undergo differentiation, in morphogenesis control.</text>
</comment>
<dbReference type="NCBIfam" id="TIGR02729">
    <property type="entry name" value="Obg_CgtA"/>
    <property type="match status" value="1"/>
</dbReference>
<dbReference type="SUPFAM" id="SSF82051">
    <property type="entry name" value="Obg GTP-binding protein N-terminal domain"/>
    <property type="match status" value="1"/>
</dbReference>
<reference evidence="14" key="1">
    <citation type="submission" date="2020-11" db="EMBL/GenBank/DDBJ databases">
        <title>Halonatronomonas betainensis gen. nov., sp. nov. a novel haloalkaliphilic representative of the family Halanaerobiacae capable of betaine degradation.</title>
        <authorList>
            <person name="Boltyanskaya Y."/>
            <person name="Kevbrin V."/>
            <person name="Detkova E."/>
            <person name="Grouzdev D.S."/>
            <person name="Koziaeva V."/>
            <person name="Zhilina T."/>
        </authorList>
    </citation>
    <scope>NUCLEOTIDE SEQUENCE</scope>
    <source>
        <strain evidence="14">Z-7014</strain>
    </source>
</reference>
<dbReference type="Gene3D" id="3.30.300.350">
    <property type="entry name" value="GTP-binding protein OBG, C-terminal domain"/>
    <property type="match status" value="1"/>
</dbReference>
<feature type="domain" description="OCT" evidence="12">
    <location>
        <begin position="351"/>
        <end position="429"/>
    </location>
</feature>
<feature type="domain" description="Obg" evidence="13">
    <location>
        <begin position="1"/>
        <end position="157"/>
    </location>
</feature>
<protein>
    <recommendedName>
        <fullName evidence="9">GTPase Obg</fullName>
        <ecNumber evidence="9">3.6.5.-</ecNumber>
    </recommendedName>
    <alternativeName>
        <fullName evidence="9">GTP-binding protein Obg</fullName>
    </alternativeName>
</protein>
<gene>
    <name evidence="14" type="primary">obgE</name>
    <name evidence="9" type="synonym">obg</name>
    <name evidence="14" type="ORF">I0Q91_02675</name>
</gene>
<evidence type="ECO:0000256" key="8">
    <source>
        <dbReference type="ARBA" id="ARBA00023134"/>
    </source>
</evidence>
<evidence type="ECO:0000256" key="9">
    <source>
        <dbReference type="HAMAP-Rule" id="MF_01454"/>
    </source>
</evidence>
<dbReference type="InterPro" id="IPR027417">
    <property type="entry name" value="P-loop_NTPase"/>
</dbReference>
<evidence type="ECO:0000256" key="3">
    <source>
        <dbReference type="ARBA" id="ARBA00022490"/>
    </source>
</evidence>
<dbReference type="Pfam" id="PF01018">
    <property type="entry name" value="GTP1_OBG"/>
    <property type="match status" value="1"/>
</dbReference>
<dbReference type="Pfam" id="PF09269">
    <property type="entry name" value="DUF1967"/>
    <property type="match status" value="1"/>
</dbReference>
<dbReference type="InterPro" id="IPR015349">
    <property type="entry name" value="OCT_dom"/>
</dbReference>
<evidence type="ECO:0000256" key="5">
    <source>
        <dbReference type="ARBA" id="ARBA00022741"/>
    </source>
</evidence>
<comment type="cofactor">
    <cofactor evidence="1 9">
        <name>Mg(2+)</name>
        <dbReference type="ChEBI" id="CHEBI:18420"/>
    </cofactor>
</comment>
<dbReference type="CDD" id="cd01898">
    <property type="entry name" value="Obg"/>
    <property type="match status" value="1"/>
</dbReference>
<evidence type="ECO:0000313" key="14">
    <source>
        <dbReference type="EMBL" id="MBF8435974.1"/>
    </source>
</evidence>
<feature type="domain" description="OBG-type G" evidence="11">
    <location>
        <begin position="158"/>
        <end position="329"/>
    </location>
</feature>
<dbReference type="RefSeq" id="WP_270452710.1">
    <property type="nucleotide sequence ID" value="NZ_JADPIE010000001.1"/>
</dbReference>
<dbReference type="GO" id="GO:0042254">
    <property type="term" value="P:ribosome biogenesis"/>
    <property type="evidence" value="ECO:0007669"/>
    <property type="project" value="UniProtKB-UniRule"/>
</dbReference>
<dbReference type="EMBL" id="JADPIE010000001">
    <property type="protein sequence ID" value="MBF8435974.1"/>
    <property type="molecule type" value="Genomic_DNA"/>
</dbReference>
<keyword evidence="5 9" id="KW-0547">Nucleotide-binding</keyword>
<feature type="compositionally biased region" description="Gly residues" evidence="10">
    <location>
        <begin position="32"/>
        <end position="42"/>
    </location>
</feature>
<evidence type="ECO:0000256" key="6">
    <source>
        <dbReference type="ARBA" id="ARBA00022801"/>
    </source>
</evidence>
<dbReference type="Pfam" id="PF01926">
    <property type="entry name" value="MMR_HSR1"/>
    <property type="match status" value="1"/>
</dbReference>
<evidence type="ECO:0000259" key="11">
    <source>
        <dbReference type="PROSITE" id="PS51710"/>
    </source>
</evidence>
<evidence type="ECO:0000256" key="4">
    <source>
        <dbReference type="ARBA" id="ARBA00022723"/>
    </source>
</evidence>
<keyword evidence="15" id="KW-1185">Reference proteome</keyword>
<dbReference type="Gene3D" id="3.40.50.300">
    <property type="entry name" value="P-loop containing nucleotide triphosphate hydrolases"/>
    <property type="match status" value="1"/>
</dbReference>
<dbReference type="HAMAP" id="MF_01454">
    <property type="entry name" value="GTPase_Obg"/>
    <property type="match status" value="1"/>
</dbReference>
<feature type="binding site" evidence="9">
    <location>
        <position position="191"/>
    </location>
    <ligand>
        <name>Mg(2+)</name>
        <dbReference type="ChEBI" id="CHEBI:18420"/>
    </ligand>
</feature>
<dbReference type="InterPro" id="IPR036346">
    <property type="entry name" value="GTP-bd_prot_GTP1/OBG_C_sf"/>
</dbReference>
<dbReference type="GO" id="GO:0005525">
    <property type="term" value="F:GTP binding"/>
    <property type="evidence" value="ECO:0007669"/>
    <property type="project" value="UniProtKB-UniRule"/>
</dbReference>
<comment type="subunit">
    <text evidence="9">Monomer.</text>
</comment>
<dbReference type="InterPro" id="IPR036726">
    <property type="entry name" value="GTP1_OBG_dom_sf"/>
</dbReference>
<evidence type="ECO:0000259" key="12">
    <source>
        <dbReference type="PROSITE" id="PS51881"/>
    </source>
</evidence>
<dbReference type="PANTHER" id="PTHR11702:SF31">
    <property type="entry name" value="MITOCHONDRIAL RIBOSOME-ASSOCIATED GTPASE 2"/>
    <property type="match status" value="1"/>
</dbReference>
<dbReference type="Gene3D" id="2.70.210.12">
    <property type="entry name" value="GTP1/OBG domain"/>
    <property type="match status" value="1"/>
</dbReference>
<evidence type="ECO:0000259" key="13">
    <source>
        <dbReference type="PROSITE" id="PS51883"/>
    </source>
</evidence>
<evidence type="ECO:0000256" key="1">
    <source>
        <dbReference type="ARBA" id="ARBA00001946"/>
    </source>
</evidence>
<evidence type="ECO:0000256" key="10">
    <source>
        <dbReference type="SAM" id="MobiDB-lite"/>
    </source>
</evidence>
<feature type="region of interest" description="Disordered" evidence="10">
    <location>
        <begin position="117"/>
        <end position="144"/>
    </location>
</feature>
<dbReference type="FunFam" id="2.70.210.12:FF:000001">
    <property type="entry name" value="GTPase Obg"/>
    <property type="match status" value="1"/>
</dbReference>
<dbReference type="PRINTS" id="PR00326">
    <property type="entry name" value="GTP1OBG"/>
</dbReference>
<dbReference type="NCBIfam" id="NF008954">
    <property type="entry name" value="PRK12296.1"/>
    <property type="match status" value="1"/>
</dbReference>
<organism evidence="14 15">
    <name type="scientific">Halonatronomonas betaini</name>
    <dbReference type="NCBI Taxonomy" id="2778430"/>
    <lineage>
        <taxon>Bacteria</taxon>
        <taxon>Bacillati</taxon>
        <taxon>Bacillota</taxon>
        <taxon>Clostridia</taxon>
        <taxon>Halanaerobiales</taxon>
        <taxon>Halarsenatibacteraceae</taxon>
        <taxon>Halonatronomonas</taxon>
    </lineage>
</organism>
<dbReference type="InterPro" id="IPR031167">
    <property type="entry name" value="G_OBG"/>
</dbReference>
<dbReference type="PROSITE" id="PS51710">
    <property type="entry name" value="G_OBG"/>
    <property type="match status" value="1"/>
</dbReference>
<dbReference type="EC" id="3.6.5.-" evidence="9"/>
<dbReference type="PROSITE" id="PS51881">
    <property type="entry name" value="OCT"/>
    <property type="match status" value="1"/>
</dbReference>
<dbReference type="NCBIfam" id="NF008955">
    <property type="entry name" value="PRK12297.1"/>
    <property type="match status" value="1"/>
</dbReference>
<feature type="binding site" evidence="9">
    <location>
        <begin position="211"/>
        <end position="214"/>
    </location>
    <ligand>
        <name>GTP</name>
        <dbReference type="ChEBI" id="CHEBI:37565"/>
    </ligand>
</feature>
<comment type="similarity">
    <text evidence="2 9">Belongs to the TRAFAC class OBG-HflX-like GTPase superfamily. OBG GTPase family.</text>
</comment>
<dbReference type="GO" id="GO:0000287">
    <property type="term" value="F:magnesium ion binding"/>
    <property type="evidence" value="ECO:0007669"/>
    <property type="project" value="InterPro"/>
</dbReference>
<evidence type="ECO:0000256" key="2">
    <source>
        <dbReference type="ARBA" id="ARBA00007699"/>
    </source>
</evidence>
<feature type="binding site" evidence="9">
    <location>
        <begin position="189"/>
        <end position="193"/>
    </location>
    <ligand>
        <name>GTP</name>
        <dbReference type="ChEBI" id="CHEBI:37565"/>
    </ligand>
</feature>
<dbReference type="GO" id="GO:0005737">
    <property type="term" value="C:cytoplasm"/>
    <property type="evidence" value="ECO:0007669"/>
    <property type="project" value="UniProtKB-SubCell"/>
</dbReference>
<dbReference type="InterPro" id="IPR006074">
    <property type="entry name" value="GTP1-OBG_CS"/>
</dbReference>
<dbReference type="SUPFAM" id="SSF52540">
    <property type="entry name" value="P-loop containing nucleoside triphosphate hydrolases"/>
    <property type="match status" value="1"/>
</dbReference>
<keyword evidence="8 9" id="KW-0342">GTP-binding</keyword>
<keyword evidence="3 9" id="KW-0963">Cytoplasm</keyword>
<dbReference type="GO" id="GO:0003924">
    <property type="term" value="F:GTPase activity"/>
    <property type="evidence" value="ECO:0007669"/>
    <property type="project" value="UniProtKB-UniRule"/>
</dbReference>
<dbReference type="NCBIfam" id="NF008956">
    <property type="entry name" value="PRK12299.1"/>
    <property type="match status" value="1"/>
</dbReference>
<feature type="binding site" evidence="9">
    <location>
        <begin position="281"/>
        <end position="284"/>
    </location>
    <ligand>
        <name>GTP</name>
        <dbReference type="ChEBI" id="CHEBI:37565"/>
    </ligand>
</feature>
<feature type="binding site" evidence="9">
    <location>
        <begin position="310"/>
        <end position="312"/>
    </location>
    <ligand>
        <name>GTP</name>
        <dbReference type="ChEBI" id="CHEBI:37565"/>
    </ligand>
</feature>
<dbReference type="InterPro" id="IPR045086">
    <property type="entry name" value="OBG_GTPase"/>
</dbReference>
<keyword evidence="7 9" id="KW-0460">Magnesium</keyword>
<comment type="subcellular location">
    <subcellularLocation>
        <location evidence="9">Cytoplasm</location>
    </subcellularLocation>
</comment>
<feature type="binding site" evidence="9">
    <location>
        <begin position="164"/>
        <end position="171"/>
    </location>
    <ligand>
        <name>GTP</name>
        <dbReference type="ChEBI" id="CHEBI:37565"/>
    </ligand>
</feature>
<dbReference type="PIRSF" id="PIRSF002401">
    <property type="entry name" value="GTP_bd_Obg/CgtA"/>
    <property type="match status" value="1"/>
</dbReference>
<keyword evidence="6 9" id="KW-0378">Hydrolase</keyword>